<dbReference type="AlphaFoldDB" id="A0A2S7IP99"/>
<dbReference type="SFLD" id="SFLDS00003">
    <property type="entry name" value="Haloacid_Dehalogenase"/>
    <property type="match status" value="1"/>
</dbReference>
<dbReference type="EMBL" id="PTRA01000001">
    <property type="protein sequence ID" value="PQA59544.1"/>
    <property type="molecule type" value="Genomic_DNA"/>
</dbReference>
<dbReference type="Pfam" id="PF00702">
    <property type="entry name" value="Hydrolase"/>
    <property type="match status" value="1"/>
</dbReference>
<dbReference type="InterPro" id="IPR036412">
    <property type="entry name" value="HAD-like_sf"/>
</dbReference>
<dbReference type="PANTHER" id="PTHR43611:SF3">
    <property type="entry name" value="FLAVIN MONONUCLEOTIDE HYDROLASE 1, CHLOROPLATIC"/>
    <property type="match status" value="1"/>
</dbReference>
<protein>
    <submittedName>
        <fullName evidence="1">HAD family phosphatase</fullName>
    </submittedName>
</protein>
<dbReference type="CDD" id="cd02603">
    <property type="entry name" value="HAD_sEH-N_like"/>
    <property type="match status" value="1"/>
</dbReference>
<gene>
    <name evidence="1" type="ORF">C5O19_07820</name>
</gene>
<dbReference type="NCBIfam" id="TIGR01509">
    <property type="entry name" value="HAD-SF-IA-v3"/>
    <property type="match status" value="1"/>
</dbReference>
<comment type="caution">
    <text evidence="1">The sequence shown here is derived from an EMBL/GenBank/DDBJ whole genome shotgun (WGS) entry which is preliminary data.</text>
</comment>
<dbReference type="SUPFAM" id="SSF56784">
    <property type="entry name" value="HAD-like"/>
    <property type="match status" value="1"/>
</dbReference>
<dbReference type="Proteomes" id="UP000239590">
    <property type="component" value="Unassembled WGS sequence"/>
</dbReference>
<sequence>MIKNLIFDMGNVIIDIDVPLTYRAFAELAGISEEEATRLFHEKAFFHQFEIGKINEADFKALLRKEFNSDWSDETIDTAWCTLLLDMPKARLDRIQDLSKSYRVFLLSNTNPIHVREIVKRAAAVGYDFMSLFEKPFLSYEMGFMKPDPEFYRHALQEGGGLLPEESVFIDDNADNIESAATVGIQTIWLNPLGTVLDKLLDY</sequence>
<accession>A0A2S7IP99</accession>
<proteinExistence type="predicted"/>
<dbReference type="InterPro" id="IPR023198">
    <property type="entry name" value="PGP-like_dom2"/>
</dbReference>
<name>A0A2S7IP99_9BACT</name>
<dbReference type="Gene3D" id="1.10.150.240">
    <property type="entry name" value="Putative phosphatase, domain 2"/>
    <property type="match status" value="1"/>
</dbReference>
<keyword evidence="2" id="KW-1185">Reference proteome</keyword>
<dbReference type="PANTHER" id="PTHR43611">
    <property type="entry name" value="ALPHA-D-GLUCOSE 1-PHOSPHATE PHOSPHATASE"/>
    <property type="match status" value="1"/>
</dbReference>
<dbReference type="Gene3D" id="3.40.50.1000">
    <property type="entry name" value="HAD superfamily/HAD-like"/>
    <property type="match status" value="1"/>
</dbReference>
<dbReference type="RefSeq" id="WP_104711117.1">
    <property type="nucleotide sequence ID" value="NZ_PTRA01000001.1"/>
</dbReference>
<organism evidence="1 2">
    <name type="scientific">Siphonobacter curvatus</name>
    <dbReference type="NCBI Taxonomy" id="2094562"/>
    <lineage>
        <taxon>Bacteria</taxon>
        <taxon>Pseudomonadati</taxon>
        <taxon>Bacteroidota</taxon>
        <taxon>Cytophagia</taxon>
        <taxon>Cytophagales</taxon>
        <taxon>Cytophagaceae</taxon>
        <taxon>Siphonobacter</taxon>
    </lineage>
</organism>
<dbReference type="OrthoDB" id="9797415at2"/>
<evidence type="ECO:0000313" key="2">
    <source>
        <dbReference type="Proteomes" id="UP000239590"/>
    </source>
</evidence>
<dbReference type="InterPro" id="IPR023214">
    <property type="entry name" value="HAD_sf"/>
</dbReference>
<evidence type="ECO:0000313" key="1">
    <source>
        <dbReference type="EMBL" id="PQA59544.1"/>
    </source>
</evidence>
<reference evidence="2" key="1">
    <citation type="submission" date="2018-02" db="EMBL/GenBank/DDBJ databases">
        <title>Genome sequencing of Solimonas sp. HR-BB.</title>
        <authorList>
            <person name="Lee Y."/>
            <person name="Jeon C.O."/>
        </authorList>
    </citation>
    <scope>NUCLEOTIDE SEQUENCE [LARGE SCALE GENOMIC DNA]</scope>
    <source>
        <strain evidence="2">HR-U</strain>
    </source>
</reference>
<dbReference type="InterPro" id="IPR006439">
    <property type="entry name" value="HAD-SF_hydro_IA"/>
</dbReference>
<dbReference type="SFLD" id="SFLDG01129">
    <property type="entry name" value="C1.5:_HAD__Beta-PGM__Phosphata"/>
    <property type="match status" value="1"/>
</dbReference>